<gene>
    <name evidence="2" type="ORF">VFH_VI163720</name>
</gene>
<protein>
    <submittedName>
        <fullName evidence="2">Uncharacterized protein</fullName>
    </submittedName>
</protein>
<feature type="region of interest" description="Disordered" evidence="1">
    <location>
        <begin position="1"/>
        <end position="33"/>
    </location>
</feature>
<dbReference type="Proteomes" id="UP001157006">
    <property type="component" value="Chromosome 6"/>
</dbReference>
<accession>A0AAV1B9R5</accession>
<dbReference type="EMBL" id="OX451741">
    <property type="protein sequence ID" value="CAI8619294.1"/>
    <property type="molecule type" value="Genomic_DNA"/>
</dbReference>
<keyword evidence="3" id="KW-1185">Reference proteome</keyword>
<organism evidence="2 3">
    <name type="scientific">Vicia faba</name>
    <name type="common">Broad bean</name>
    <name type="synonym">Faba vulgaris</name>
    <dbReference type="NCBI Taxonomy" id="3906"/>
    <lineage>
        <taxon>Eukaryota</taxon>
        <taxon>Viridiplantae</taxon>
        <taxon>Streptophyta</taxon>
        <taxon>Embryophyta</taxon>
        <taxon>Tracheophyta</taxon>
        <taxon>Spermatophyta</taxon>
        <taxon>Magnoliopsida</taxon>
        <taxon>eudicotyledons</taxon>
        <taxon>Gunneridae</taxon>
        <taxon>Pentapetalae</taxon>
        <taxon>rosids</taxon>
        <taxon>fabids</taxon>
        <taxon>Fabales</taxon>
        <taxon>Fabaceae</taxon>
        <taxon>Papilionoideae</taxon>
        <taxon>50 kb inversion clade</taxon>
        <taxon>NPAAA clade</taxon>
        <taxon>Hologalegina</taxon>
        <taxon>IRL clade</taxon>
        <taxon>Fabeae</taxon>
        <taxon>Vicia</taxon>
    </lineage>
</organism>
<dbReference type="AlphaFoldDB" id="A0AAV1B9R5"/>
<evidence type="ECO:0000313" key="3">
    <source>
        <dbReference type="Proteomes" id="UP001157006"/>
    </source>
</evidence>
<proteinExistence type="predicted"/>
<reference evidence="2 3" key="1">
    <citation type="submission" date="2023-01" db="EMBL/GenBank/DDBJ databases">
        <authorList>
            <person name="Kreplak J."/>
        </authorList>
    </citation>
    <scope>NUCLEOTIDE SEQUENCE [LARGE SCALE GENOMIC DNA]</scope>
</reference>
<name>A0AAV1B9R5_VICFA</name>
<evidence type="ECO:0000256" key="1">
    <source>
        <dbReference type="SAM" id="MobiDB-lite"/>
    </source>
</evidence>
<evidence type="ECO:0000313" key="2">
    <source>
        <dbReference type="EMBL" id="CAI8619294.1"/>
    </source>
</evidence>
<feature type="compositionally biased region" description="Low complexity" evidence="1">
    <location>
        <begin position="1"/>
        <end position="22"/>
    </location>
</feature>
<sequence>MNKLSFSFPSSKFSSESNNSVKPSQTFDDDSSTKHNLQKQLIIEFDPFKLQTLDSNPKTLIPPIENQWRAHQKMKNLDLPITDSSSYSLTFELDISSISDQPDSDKSFYGPNLCPGNSENKKQLGNSDALRPRVSIEVKREKKISITGKKLEGGSTREVSDITVSQVDIELLFELHDLESGEFPITEKVGRSSSCNRNCRDRFNRKR</sequence>